<comment type="caution">
    <text evidence="3">The sequence shown here is derived from an EMBL/GenBank/DDBJ whole genome shotgun (WGS) entry which is preliminary data.</text>
</comment>
<dbReference type="PANTHER" id="PTHR34220:SF7">
    <property type="entry name" value="SENSOR HISTIDINE KINASE YPDA"/>
    <property type="match status" value="1"/>
</dbReference>
<reference evidence="3" key="1">
    <citation type="submission" date="2021-11" db="EMBL/GenBank/DDBJ databases">
        <title>Description of novel Chryseobacterium species.</title>
        <authorList>
            <person name="Saticioglu I.B."/>
            <person name="Ay H."/>
            <person name="Altun S."/>
            <person name="Duman M."/>
        </authorList>
    </citation>
    <scope>NUCLEOTIDE SEQUENCE</scope>
    <source>
        <strain evidence="3">C-17</strain>
    </source>
</reference>
<sequence>MKKYNFLRILLNLLFIVFIFSAAASNNDKNIPLGFILLYNILLFFPAWLNTFWLLPRLQRNKKIQWYCASAVAVIISTTFILGQYLHWLYQKFATIELIDFTPLAATSSTPAGLEKYQYYFDALPGIIIVMGIMVIGYAIQQFLLKIKKERQIQTQQTIAELSLLKSQISPHFLFNVLNSLYALSLKKSDETPNVILKLSDILRYSLYEAQEKEVFVTDEIHILNTYIDIERVRMPENATITFHYENVKESVKIAPMLLLPLIENAFKHGTDSTIGHSYINATLSCDDISLIFTCENSFKESVRKELGGIGIENIRKRLQLIYPSKHQFQIEKRNNVFKVTLEIKL</sequence>
<dbReference type="InterPro" id="IPR036890">
    <property type="entry name" value="HATPase_C_sf"/>
</dbReference>
<evidence type="ECO:0000313" key="4">
    <source>
        <dbReference type="Proteomes" id="UP001108025"/>
    </source>
</evidence>
<dbReference type="PANTHER" id="PTHR34220">
    <property type="entry name" value="SENSOR HISTIDINE KINASE YPDA"/>
    <property type="match status" value="1"/>
</dbReference>
<dbReference type="InterPro" id="IPR050640">
    <property type="entry name" value="Bact_2-comp_sensor_kinase"/>
</dbReference>
<evidence type="ECO:0000256" key="1">
    <source>
        <dbReference type="SAM" id="Phobius"/>
    </source>
</evidence>
<feature type="transmembrane region" description="Helical" evidence="1">
    <location>
        <begin position="67"/>
        <end position="86"/>
    </location>
</feature>
<proteinExistence type="predicted"/>
<dbReference type="Pfam" id="PF06580">
    <property type="entry name" value="His_kinase"/>
    <property type="match status" value="1"/>
</dbReference>
<dbReference type="AlphaFoldDB" id="A0A9Q3V3V4"/>
<keyword evidence="3" id="KW-0808">Transferase</keyword>
<keyword evidence="1" id="KW-0472">Membrane</keyword>
<keyword evidence="1" id="KW-0812">Transmembrane</keyword>
<dbReference type="EMBL" id="JAJNAY010000001">
    <property type="protein sequence ID" value="MCD1116584.1"/>
    <property type="molecule type" value="Genomic_DNA"/>
</dbReference>
<dbReference type="InterPro" id="IPR010559">
    <property type="entry name" value="Sig_transdc_His_kin_internal"/>
</dbReference>
<dbReference type="GO" id="GO:0000155">
    <property type="term" value="F:phosphorelay sensor kinase activity"/>
    <property type="evidence" value="ECO:0007669"/>
    <property type="project" value="InterPro"/>
</dbReference>
<keyword evidence="4" id="KW-1185">Reference proteome</keyword>
<keyword evidence="1" id="KW-1133">Transmembrane helix</keyword>
<protein>
    <submittedName>
        <fullName evidence="3">Histidine kinase</fullName>
    </submittedName>
</protein>
<feature type="domain" description="Signal transduction histidine kinase internal region" evidence="2">
    <location>
        <begin position="160"/>
        <end position="237"/>
    </location>
</feature>
<feature type="transmembrane region" description="Helical" evidence="1">
    <location>
        <begin position="119"/>
        <end position="140"/>
    </location>
</feature>
<name>A0A9Q3V3V4_9FLAO</name>
<accession>A0A9Q3V3V4</accession>
<gene>
    <name evidence="3" type="ORF">LO744_06925</name>
</gene>
<dbReference type="RefSeq" id="WP_230668339.1">
    <property type="nucleotide sequence ID" value="NZ_JAJNAY010000001.1"/>
</dbReference>
<feature type="transmembrane region" description="Helical" evidence="1">
    <location>
        <begin position="34"/>
        <end position="55"/>
    </location>
</feature>
<dbReference type="Gene3D" id="3.30.565.10">
    <property type="entry name" value="Histidine kinase-like ATPase, C-terminal domain"/>
    <property type="match status" value="1"/>
</dbReference>
<dbReference type="Proteomes" id="UP001108025">
    <property type="component" value="Unassembled WGS sequence"/>
</dbReference>
<keyword evidence="3" id="KW-0418">Kinase</keyword>
<organism evidence="3 4">
    <name type="scientific">Chryseobacterium turcicum</name>
    <dbReference type="NCBI Taxonomy" id="2898076"/>
    <lineage>
        <taxon>Bacteria</taxon>
        <taxon>Pseudomonadati</taxon>
        <taxon>Bacteroidota</taxon>
        <taxon>Flavobacteriia</taxon>
        <taxon>Flavobacteriales</taxon>
        <taxon>Weeksellaceae</taxon>
        <taxon>Chryseobacterium group</taxon>
        <taxon>Chryseobacterium</taxon>
    </lineage>
</organism>
<evidence type="ECO:0000313" key="3">
    <source>
        <dbReference type="EMBL" id="MCD1116584.1"/>
    </source>
</evidence>
<dbReference type="GO" id="GO:0016020">
    <property type="term" value="C:membrane"/>
    <property type="evidence" value="ECO:0007669"/>
    <property type="project" value="InterPro"/>
</dbReference>
<evidence type="ECO:0000259" key="2">
    <source>
        <dbReference type="Pfam" id="PF06580"/>
    </source>
</evidence>